<dbReference type="RefSeq" id="WP_111596784.1">
    <property type="nucleotide sequence ID" value="NZ_QLLL01000002.1"/>
</dbReference>
<feature type="domain" description="NadR/Ttd14 AAA" evidence="1">
    <location>
        <begin position="2"/>
        <end position="155"/>
    </location>
</feature>
<name>A0A327QXG9_9BACT</name>
<dbReference type="OrthoDB" id="7351510at2"/>
<keyword evidence="3" id="KW-1185">Reference proteome</keyword>
<dbReference type="Proteomes" id="UP000249547">
    <property type="component" value="Unassembled WGS sequence"/>
</dbReference>
<dbReference type="Gene3D" id="3.40.50.300">
    <property type="entry name" value="P-loop containing nucleotide triphosphate hydrolases"/>
    <property type="match status" value="1"/>
</dbReference>
<accession>A0A327QXG9</accession>
<evidence type="ECO:0000313" key="3">
    <source>
        <dbReference type="Proteomes" id="UP000249547"/>
    </source>
</evidence>
<protein>
    <submittedName>
        <fullName evidence="2">AAA domain-containing protein</fullName>
    </submittedName>
</protein>
<proteinExistence type="predicted"/>
<dbReference type="InterPro" id="IPR027417">
    <property type="entry name" value="P-loop_NTPase"/>
</dbReference>
<dbReference type="InterPro" id="IPR038727">
    <property type="entry name" value="NadR/Ttd14_AAA_dom"/>
</dbReference>
<sequence length="168" mass="18726">MKIAIVGTHQVGKTTLAQAVHAELQDYTLLQEPYHDQNEAGIPTADDFIQQFNYSIKQVNTGNDRVIFDRCIIDILAYLHAVSPTLNIQSFFTQAQTAISTIDLFIFIPIEKPDIVTSSQVEMPKLRQAVNDLLIEWIDDMGIDALVVRGDIQLRLATIMNKLAGSAV</sequence>
<dbReference type="AlphaFoldDB" id="A0A327QXG9"/>
<reference evidence="2 3" key="1">
    <citation type="submission" date="2018-06" db="EMBL/GenBank/DDBJ databases">
        <title>Genomic Encyclopedia of Archaeal and Bacterial Type Strains, Phase II (KMG-II): from individual species to whole genera.</title>
        <authorList>
            <person name="Goeker M."/>
        </authorList>
    </citation>
    <scope>NUCLEOTIDE SEQUENCE [LARGE SCALE GENOMIC DNA]</scope>
    <source>
        <strain evidence="2 3">DSM 23857</strain>
    </source>
</reference>
<evidence type="ECO:0000313" key="2">
    <source>
        <dbReference type="EMBL" id="RAJ08655.1"/>
    </source>
</evidence>
<organism evidence="2 3">
    <name type="scientific">Chitinophaga skermanii</name>
    <dbReference type="NCBI Taxonomy" id="331697"/>
    <lineage>
        <taxon>Bacteria</taxon>
        <taxon>Pseudomonadati</taxon>
        <taxon>Bacteroidota</taxon>
        <taxon>Chitinophagia</taxon>
        <taxon>Chitinophagales</taxon>
        <taxon>Chitinophagaceae</taxon>
        <taxon>Chitinophaga</taxon>
    </lineage>
</organism>
<dbReference type="SUPFAM" id="SSF52540">
    <property type="entry name" value="P-loop containing nucleoside triphosphate hydrolases"/>
    <property type="match status" value="1"/>
</dbReference>
<dbReference type="Pfam" id="PF13521">
    <property type="entry name" value="AAA_28"/>
    <property type="match status" value="1"/>
</dbReference>
<evidence type="ECO:0000259" key="1">
    <source>
        <dbReference type="Pfam" id="PF13521"/>
    </source>
</evidence>
<comment type="caution">
    <text evidence="2">The sequence shown here is derived from an EMBL/GenBank/DDBJ whole genome shotgun (WGS) entry which is preliminary data.</text>
</comment>
<dbReference type="EMBL" id="QLLL01000002">
    <property type="protein sequence ID" value="RAJ08655.1"/>
    <property type="molecule type" value="Genomic_DNA"/>
</dbReference>
<gene>
    <name evidence="2" type="ORF">LX64_01309</name>
</gene>